<dbReference type="AlphaFoldDB" id="A0A914BS98"/>
<dbReference type="CTD" id="26119"/>
<feature type="region of interest" description="Disordered" evidence="1">
    <location>
        <begin position="164"/>
        <end position="227"/>
    </location>
</feature>
<dbReference type="CDD" id="cd13159">
    <property type="entry name" value="PTB_LDLRAP-mammal-like"/>
    <property type="match status" value="1"/>
</dbReference>
<dbReference type="Gene3D" id="2.30.29.30">
    <property type="entry name" value="Pleckstrin-homology domain (PH domain)/Phosphotyrosine-binding domain (PTB)"/>
    <property type="match status" value="1"/>
</dbReference>
<reference evidence="3" key="1">
    <citation type="submission" date="2022-11" db="UniProtKB">
        <authorList>
            <consortium name="EnsemblMetazoa"/>
        </authorList>
    </citation>
    <scope>IDENTIFICATION</scope>
</reference>
<dbReference type="Pfam" id="PF14719">
    <property type="entry name" value="PID_2"/>
    <property type="match status" value="1"/>
</dbReference>
<dbReference type="GeneID" id="119746117"/>
<dbReference type="Proteomes" id="UP000887568">
    <property type="component" value="Unplaced"/>
</dbReference>
<evidence type="ECO:0000259" key="2">
    <source>
        <dbReference type="PROSITE" id="PS01179"/>
    </source>
</evidence>
<evidence type="ECO:0000313" key="4">
    <source>
        <dbReference type="Proteomes" id="UP000887568"/>
    </source>
</evidence>
<dbReference type="InterPro" id="IPR051133">
    <property type="entry name" value="Adapter_Engulfment-Domain"/>
</dbReference>
<protein>
    <recommendedName>
        <fullName evidence="2">PID domain-containing protein</fullName>
    </recommendedName>
</protein>
<feature type="domain" description="PID" evidence="2">
    <location>
        <begin position="31"/>
        <end position="158"/>
    </location>
</feature>
<feature type="compositionally biased region" description="Polar residues" evidence="1">
    <location>
        <begin position="182"/>
        <end position="201"/>
    </location>
</feature>
<dbReference type="PANTHER" id="PTHR11232">
    <property type="entry name" value="PHOSPHOTYROSINE INTERACTION DOMAIN-CONTAINING FAMILY MEMBER"/>
    <property type="match status" value="1"/>
</dbReference>
<keyword evidence="4" id="KW-1185">Reference proteome</keyword>
<proteinExistence type="predicted"/>
<dbReference type="EnsemblMetazoa" id="XM_038222912.1">
    <property type="protein sequence ID" value="XP_038078840.1"/>
    <property type="gene ID" value="LOC119746117"/>
</dbReference>
<feature type="compositionally biased region" description="Pro residues" evidence="1">
    <location>
        <begin position="215"/>
        <end position="225"/>
    </location>
</feature>
<dbReference type="InterPro" id="IPR006020">
    <property type="entry name" value="PTB/PI_dom"/>
</dbReference>
<dbReference type="SUPFAM" id="SSF50729">
    <property type="entry name" value="PH domain-like"/>
    <property type="match status" value="1"/>
</dbReference>
<organism evidence="3 4">
    <name type="scientific">Patiria miniata</name>
    <name type="common">Bat star</name>
    <name type="synonym">Asterina miniata</name>
    <dbReference type="NCBI Taxonomy" id="46514"/>
    <lineage>
        <taxon>Eukaryota</taxon>
        <taxon>Metazoa</taxon>
        <taxon>Echinodermata</taxon>
        <taxon>Eleutherozoa</taxon>
        <taxon>Asterozoa</taxon>
        <taxon>Asteroidea</taxon>
        <taxon>Valvatacea</taxon>
        <taxon>Valvatida</taxon>
        <taxon>Asterinidae</taxon>
        <taxon>Patiria</taxon>
    </lineage>
</organism>
<dbReference type="RefSeq" id="XP_038078840.1">
    <property type="nucleotide sequence ID" value="XM_038222912.1"/>
</dbReference>
<dbReference type="PANTHER" id="PTHR11232:SF74">
    <property type="entry name" value="PTB DOMAIN-CONTAINING ADAPTER PROTEIN CED-6-LIKE PROTEIN"/>
    <property type="match status" value="1"/>
</dbReference>
<dbReference type="OMA" id="FPKVFAF"/>
<evidence type="ECO:0000313" key="3">
    <source>
        <dbReference type="EnsemblMetazoa" id="XP_038078840.1"/>
    </source>
</evidence>
<dbReference type="PROSITE" id="PS01179">
    <property type="entry name" value="PID"/>
    <property type="match status" value="1"/>
</dbReference>
<accession>A0A914BS98</accession>
<dbReference type="OrthoDB" id="9999955at2759"/>
<sequence length="364" mass="40115">MSDDDYSSSDALLTAEFQDDWERSKEPVLEGITFYAKYLGMCLVSMSNDETHTAEAVKRIIHNAKYQSKLLFKKVSLTVTPKAIIQTNLERLEDVQEISIHRISYCAADKTSDNKVFAYIANNSITEALECHAYLCSKRKIAEALTLTVAQAFNIAFELWEQDKDEQDNGSDDSKDAPPTSPLQKSAPQSIPGGKSTSSSNGRDEACWSSGTSPALPPSLDPPPSSTRRVLTVQAEMDPISASAPCTVPVVPPRRPTGKPRFSPCMVNGYGQHDSGVDSSVDSKDSDATAKLLENWHIGGDIDLDESFSKLAESRSNPQLLDINVRRTQFDADIIVHFQGNKTERDQLLESRSSDNFQLDYPSP</sequence>
<dbReference type="InterPro" id="IPR011993">
    <property type="entry name" value="PH-like_dom_sf"/>
</dbReference>
<evidence type="ECO:0000256" key="1">
    <source>
        <dbReference type="SAM" id="MobiDB-lite"/>
    </source>
</evidence>
<dbReference type="SMART" id="SM00462">
    <property type="entry name" value="PTB"/>
    <property type="match status" value="1"/>
</dbReference>
<name>A0A914BS98_PATMI</name>